<dbReference type="InterPro" id="IPR007763">
    <property type="entry name" value="NDUFA12"/>
</dbReference>
<evidence type="ECO:0000313" key="3">
    <source>
        <dbReference type="EnsemblProtists" id="EOD13580"/>
    </source>
</evidence>
<dbReference type="PANTHER" id="PTHR12910">
    <property type="entry name" value="NADH-UBIQUINONE OXIDOREDUCTASE SUBUNIT B17.2"/>
    <property type="match status" value="1"/>
</dbReference>
<dbReference type="eggNOG" id="KOG3382">
    <property type="taxonomic scope" value="Eukaryota"/>
</dbReference>
<keyword evidence="2" id="KW-0249">Electron transport</keyword>
<comment type="similarity">
    <text evidence="1 2">Belongs to the complex I NDUFA12 subunit family.</text>
</comment>
<sequence>MSQTTLSALATRMANNVRAFLTTRPEPRWDPTTVTIRGWTSRFRAIWSAQGLGTAYNKLRMENWLRPNGQLIGTDVNGNKYFEDLNAPYGRTRWVEYPTVPGTWALEDKFDASMVHPDWHGWLHCMHDAPGSKVSAEYSKPFKQHHRVNQTMLRPCYTTPAGITSKHHEEGLPAAFHTPPGSIHIEKPRGKLGHKYQSWDPSGEAKPSELRNYVDNTKILGMP</sequence>
<dbReference type="Proteomes" id="UP000013827">
    <property type="component" value="Unassembled WGS sequence"/>
</dbReference>
<evidence type="ECO:0000313" key="4">
    <source>
        <dbReference type="Proteomes" id="UP000013827"/>
    </source>
</evidence>
<dbReference type="Pfam" id="PF05071">
    <property type="entry name" value="NDUFA12"/>
    <property type="match status" value="1"/>
</dbReference>
<keyword evidence="2" id="KW-0496">Mitochondrion</keyword>
<evidence type="ECO:0000256" key="1">
    <source>
        <dbReference type="ARBA" id="ARBA00007355"/>
    </source>
</evidence>
<evidence type="ECO:0000256" key="2">
    <source>
        <dbReference type="RuleBase" id="RU363103"/>
    </source>
</evidence>
<keyword evidence="2" id="KW-0679">Respiratory chain</keyword>
<dbReference type="GO" id="GO:0006979">
    <property type="term" value="P:response to oxidative stress"/>
    <property type="evidence" value="ECO:0007669"/>
    <property type="project" value="TreeGrafter"/>
</dbReference>
<dbReference type="PaxDb" id="2903-EOD13580"/>
<name>A0A0D3IQP5_EMIH1</name>
<dbReference type="KEGG" id="ehx:EMIHUDRAFT_437131"/>
<protein>
    <recommendedName>
        <fullName evidence="2">NADH dehydrogenase [ubiquinone] 1 alpha subcomplex subunit 12</fullName>
    </recommendedName>
</protein>
<comment type="function">
    <text evidence="2">Accessory subunit of the mitochondrial membrane respiratory chain NADH dehydrogenase (Complex I), that is believed not to be involved in catalysis. Complex I functions in the transfer of electrons from NADH to the respiratory chain. The immediate electron acceptor for the enzyme is believed to be ubiquinone.</text>
</comment>
<keyword evidence="4" id="KW-1185">Reference proteome</keyword>
<dbReference type="AlphaFoldDB" id="A0A0D3IQP5"/>
<keyword evidence="2" id="KW-0999">Mitochondrion inner membrane</keyword>
<proteinExistence type="inferred from homology"/>
<dbReference type="GO" id="GO:0005743">
    <property type="term" value="C:mitochondrial inner membrane"/>
    <property type="evidence" value="ECO:0007669"/>
    <property type="project" value="UniProtKB-SubCell"/>
</dbReference>
<dbReference type="HOGENOM" id="CLU_1242083_0_0_1"/>
<dbReference type="STRING" id="2903.R1DGE8"/>
<organism evidence="3 4">
    <name type="scientific">Emiliania huxleyi (strain CCMP1516)</name>
    <dbReference type="NCBI Taxonomy" id="280463"/>
    <lineage>
        <taxon>Eukaryota</taxon>
        <taxon>Haptista</taxon>
        <taxon>Haptophyta</taxon>
        <taxon>Prymnesiophyceae</taxon>
        <taxon>Isochrysidales</taxon>
        <taxon>Noelaerhabdaceae</taxon>
        <taxon>Emiliania</taxon>
    </lineage>
</organism>
<keyword evidence="2" id="KW-0813">Transport</keyword>
<dbReference type="GO" id="GO:0045271">
    <property type="term" value="C:respiratory chain complex I"/>
    <property type="evidence" value="ECO:0007669"/>
    <property type="project" value="InterPro"/>
</dbReference>
<reference evidence="4" key="1">
    <citation type="journal article" date="2013" name="Nature">
        <title>Pan genome of the phytoplankton Emiliania underpins its global distribution.</title>
        <authorList>
            <person name="Read B.A."/>
            <person name="Kegel J."/>
            <person name="Klute M.J."/>
            <person name="Kuo A."/>
            <person name="Lefebvre S.C."/>
            <person name="Maumus F."/>
            <person name="Mayer C."/>
            <person name="Miller J."/>
            <person name="Monier A."/>
            <person name="Salamov A."/>
            <person name="Young J."/>
            <person name="Aguilar M."/>
            <person name="Claverie J.M."/>
            <person name="Frickenhaus S."/>
            <person name="Gonzalez K."/>
            <person name="Herman E.K."/>
            <person name="Lin Y.C."/>
            <person name="Napier J."/>
            <person name="Ogata H."/>
            <person name="Sarno A.F."/>
            <person name="Shmutz J."/>
            <person name="Schroeder D."/>
            <person name="de Vargas C."/>
            <person name="Verret F."/>
            <person name="von Dassow P."/>
            <person name="Valentin K."/>
            <person name="Van de Peer Y."/>
            <person name="Wheeler G."/>
            <person name="Dacks J.B."/>
            <person name="Delwiche C.F."/>
            <person name="Dyhrman S.T."/>
            <person name="Glockner G."/>
            <person name="John U."/>
            <person name="Richards T."/>
            <person name="Worden A.Z."/>
            <person name="Zhang X."/>
            <person name="Grigoriev I.V."/>
            <person name="Allen A.E."/>
            <person name="Bidle K."/>
            <person name="Borodovsky M."/>
            <person name="Bowler C."/>
            <person name="Brownlee C."/>
            <person name="Cock J.M."/>
            <person name="Elias M."/>
            <person name="Gladyshev V.N."/>
            <person name="Groth M."/>
            <person name="Guda C."/>
            <person name="Hadaegh A."/>
            <person name="Iglesias-Rodriguez M.D."/>
            <person name="Jenkins J."/>
            <person name="Jones B.M."/>
            <person name="Lawson T."/>
            <person name="Leese F."/>
            <person name="Lindquist E."/>
            <person name="Lobanov A."/>
            <person name="Lomsadze A."/>
            <person name="Malik S.B."/>
            <person name="Marsh M.E."/>
            <person name="Mackinder L."/>
            <person name="Mock T."/>
            <person name="Mueller-Roeber B."/>
            <person name="Pagarete A."/>
            <person name="Parker M."/>
            <person name="Probert I."/>
            <person name="Quesneville H."/>
            <person name="Raines C."/>
            <person name="Rensing S.A."/>
            <person name="Riano-Pachon D.M."/>
            <person name="Richier S."/>
            <person name="Rokitta S."/>
            <person name="Shiraiwa Y."/>
            <person name="Soanes D.M."/>
            <person name="van der Giezen M."/>
            <person name="Wahlund T.M."/>
            <person name="Williams B."/>
            <person name="Wilson W."/>
            <person name="Wolfe G."/>
            <person name="Wurch L.L."/>
        </authorList>
    </citation>
    <scope>NUCLEOTIDE SEQUENCE</scope>
</reference>
<keyword evidence="2" id="KW-0472">Membrane</keyword>
<comment type="subcellular location">
    <subcellularLocation>
        <location evidence="2">Mitochondrion inner membrane</location>
        <topology evidence="2">Peripheral membrane protein</topology>
        <orientation evidence="2">Matrix side</orientation>
    </subcellularLocation>
</comment>
<dbReference type="PANTHER" id="PTHR12910:SF2">
    <property type="entry name" value="NADH DEHYDROGENASE [UBIQUINONE] 1 ALPHA SUBCOMPLEX SUBUNIT 12"/>
    <property type="match status" value="1"/>
</dbReference>
<dbReference type="GeneID" id="17259757"/>
<dbReference type="EnsemblProtists" id="EOD13580">
    <property type="protein sequence ID" value="EOD13580"/>
    <property type="gene ID" value="EMIHUDRAFT_437131"/>
</dbReference>
<reference evidence="3" key="2">
    <citation type="submission" date="2024-10" db="UniProtKB">
        <authorList>
            <consortium name="EnsemblProtists"/>
        </authorList>
    </citation>
    <scope>IDENTIFICATION</scope>
</reference>
<dbReference type="RefSeq" id="XP_005766009.1">
    <property type="nucleotide sequence ID" value="XM_005765952.1"/>
</dbReference>
<accession>A0A0D3IQP5</accession>